<feature type="domain" description="Mycothiol-dependent maleylpyruvate isomerase metal-binding" evidence="2">
    <location>
        <begin position="15"/>
        <end position="133"/>
    </location>
</feature>
<dbReference type="InterPro" id="IPR017517">
    <property type="entry name" value="Maleyloyr_isom"/>
</dbReference>
<dbReference type="EMBL" id="JAGFNS010000038">
    <property type="protein sequence ID" value="MBO3743352.1"/>
    <property type="molecule type" value="Genomic_DNA"/>
</dbReference>
<dbReference type="Pfam" id="PF11716">
    <property type="entry name" value="MDMPI_N"/>
    <property type="match status" value="1"/>
</dbReference>
<keyword evidence="4" id="KW-1185">Reference proteome</keyword>
<dbReference type="InterPro" id="IPR010872">
    <property type="entry name" value="MDMPI_C-term_domain"/>
</dbReference>
<gene>
    <name evidence="3" type="ORF">J5X75_38225</name>
</gene>
<organism evidence="3 4">
    <name type="scientific">Actinoplanes flavus</name>
    <dbReference type="NCBI Taxonomy" id="2820290"/>
    <lineage>
        <taxon>Bacteria</taxon>
        <taxon>Bacillati</taxon>
        <taxon>Actinomycetota</taxon>
        <taxon>Actinomycetes</taxon>
        <taxon>Micromonosporales</taxon>
        <taxon>Micromonosporaceae</taxon>
        <taxon>Actinoplanes</taxon>
    </lineage>
</organism>
<dbReference type="RefSeq" id="WP_208472605.1">
    <property type="nucleotide sequence ID" value="NZ_JAGFNS010000038.1"/>
</dbReference>
<accession>A0ABS3UXP8</accession>
<dbReference type="NCBIfam" id="TIGR03083">
    <property type="entry name" value="maleylpyruvate isomerase family mycothiol-dependent enzyme"/>
    <property type="match status" value="1"/>
</dbReference>
<dbReference type="InterPro" id="IPR034660">
    <property type="entry name" value="DinB/YfiT-like"/>
</dbReference>
<name>A0ABS3UXP8_9ACTN</name>
<dbReference type="Pfam" id="PF07398">
    <property type="entry name" value="MDMPI_C"/>
    <property type="match status" value="1"/>
</dbReference>
<dbReference type="GO" id="GO:0016853">
    <property type="term" value="F:isomerase activity"/>
    <property type="evidence" value="ECO:0007669"/>
    <property type="project" value="UniProtKB-KW"/>
</dbReference>
<evidence type="ECO:0000259" key="2">
    <source>
        <dbReference type="Pfam" id="PF11716"/>
    </source>
</evidence>
<dbReference type="InterPro" id="IPR024344">
    <property type="entry name" value="MDMPI_metal-binding"/>
</dbReference>
<keyword evidence="3" id="KW-0413">Isomerase</keyword>
<comment type="caution">
    <text evidence="3">The sequence shown here is derived from an EMBL/GenBank/DDBJ whole genome shotgun (WGS) entry which is preliminary data.</text>
</comment>
<protein>
    <submittedName>
        <fullName evidence="3">Maleylpyruvate isomerase family mycothiol-dependent enzyme</fullName>
    </submittedName>
</protein>
<evidence type="ECO:0000313" key="3">
    <source>
        <dbReference type="EMBL" id="MBO3743352.1"/>
    </source>
</evidence>
<dbReference type="PANTHER" id="PTHR40758">
    <property type="entry name" value="CONSERVED PROTEIN"/>
    <property type="match status" value="1"/>
</dbReference>
<evidence type="ECO:0000313" key="4">
    <source>
        <dbReference type="Proteomes" id="UP000679690"/>
    </source>
</evidence>
<feature type="domain" description="MDMPI C-terminal" evidence="1">
    <location>
        <begin position="142"/>
        <end position="242"/>
    </location>
</feature>
<sequence length="249" mass="27223">MDWLSPERYASELPAEAARLATAACRREPTAVVPTCPDWTVRDLVTHVGTGHRYAAGVIERAATQPVPYRLEEAPADQAAWGEWLDTGARRLTGAVRERGFDSPAWTFLPAHQTAGFWLRRMLHDGIVHRFDAEPSGEVAPDLAADGIADLLLVFAAATGLASSDARWRQLTGGGESLLFSATDTTDRWHVSLVPSGIVWRAAEAPADVTCRAPVAELLLVLNRRRPPTPAGIDGDRDLLDRWLTLTRF</sequence>
<dbReference type="Proteomes" id="UP000679690">
    <property type="component" value="Unassembled WGS sequence"/>
</dbReference>
<reference evidence="3 4" key="1">
    <citation type="submission" date="2021-03" db="EMBL/GenBank/DDBJ databases">
        <title>Actinoplanes flavus sp. nov., a novel actinomycete isolated from Coconut Palm rhizosphere soil.</title>
        <authorList>
            <person name="Luo X."/>
        </authorList>
    </citation>
    <scope>NUCLEOTIDE SEQUENCE [LARGE SCALE GENOMIC DNA]</scope>
    <source>
        <strain evidence="3 4">NEAU-H7</strain>
    </source>
</reference>
<dbReference type="PANTHER" id="PTHR40758:SF1">
    <property type="entry name" value="CONSERVED PROTEIN"/>
    <property type="match status" value="1"/>
</dbReference>
<evidence type="ECO:0000259" key="1">
    <source>
        <dbReference type="Pfam" id="PF07398"/>
    </source>
</evidence>
<proteinExistence type="predicted"/>
<dbReference type="SUPFAM" id="SSF109854">
    <property type="entry name" value="DinB/YfiT-like putative metalloenzymes"/>
    <property type="match status" value="1"/>
</dbReference>